<keyword evidence="3" id="KW-1185">Reference proteome</keyword>
<dbReference type="EMBL" id="GL945479">
    <property type="protein sequence ID" value="EGN99788.1"/>
    <property type="molecule type" value="Genomic_DNA"/>
</dbReference>
<proteinExistence type="predicted"/>
<name>F8PV96_SERL3</name>
<sequence length="503" mass="57297">MFSKRMLEKSIERFEVLTRDPSLYQLRSWVESWELFGELLAYTYRIRETKNRLLNDLSQCGQSTFFAVLPAYHNLKLLKLHQVRIDDASCTALEHLPALETLITHMCRCSLEHSTRTPLPLKTFHVNMLFGSQSILQISPEALTSLSVTSNMERYFTHFTALGPLNNLTHLNTFVLEDWSESFLQLLLHCPQLTSLVVTIFSSATTQTLSQILPPTAIPLLSSYSGPMESVVLFIQGRPVRHITITDEDEDAFPPKTLNSTLAQISLLSPSLQSLAIPSCPIGPDILFTVTSIFGASLLKLEIKYIKRTPPEYDISHSEELRAMRARMGTLQLPPVRNMAVPSDSDSENESTEDSEDDSDFTMSDEEIKMREITEISHRMCPKKLLKLDSGIPLRFQVQNWDKAYLPLISADNNGFPTNDSCSAEGLMDSIVLGHVPLPSALTNLRFVYVHNPRSIESRLDYLEQQSYVRRLSLLYPDLKEMVIFDSKCVWELNDNLWRDIYQ</sequence>
<accession>F8PV96</accession>
<evidence type="ECO:0000313" key="3">
    <source>
        <dbReference type="Proteomes" id="UP000008063"/>
    </source>
</evidence>
<protein>
    <recommendedName>
        <fullName evidence="4">F-box domain-containing protein</fullName>
    </recommendedName>
</protein>
<feature type="region of interest" description="Disordered" evidence="1">
    <location>
        <begin position="333"/>
        <end position="365"/>
    </location>
</feature>
<dbReference type="Proteomes" id="UP000008063">
    <property type="component" value="Unassembled WGS sequence"/>
</dbReference>
<reference evidence="3" key="1">
    <citation type="journal article" date="2011" name="Science">
        <title>The plant cell wall-decomposing machinery underlies the functional diversity of forest fungi.</title>
        <authorList>
            <person name="Eastwood D.C."/>
            <person name="Floudas D."/>
            <person name="Binder M."/>
            <person name="Majcherczyk A."/>
            <person name="Schneider P."/>
            <person name="Aerts A."/>
            <person name="Asiegbu F.O."/>
            <person name="Baker S.E."/>
            <person name="Barry K."/>
            <person name="Bendiksby M."/>
            <person name="Blumentritt M."/>
            <person name="Coutinho P.M."/>
            <person name="Cullen D."/>
            <person name="de Vries R.P."/>
            <person name="Gathman A."/>
            <person name="Goodell B."/>
            <person name="Henrissat B."/>
            <person name="Ihrmark K."/>
            <person name="Kauserud H."/>
            <person name="Kohler A."/>
            <person name="LaButti K."/>
            <person name="Lapidus A."/>
            <person name="Lavin J.L."/>
            <person name="Lee Y.-H."/>
            <person name="Lindquist E."/>
            <person name="Lilly W."/>
            <person name="Lucas S."/>
            <person name="Morin E."/>
            <person name="Murat C."/>
            <person name="Oguiza J.A."/>
            <person name="Park J."/>
            <person name="Pisabarro A.G."/>
            <person name="Riley R."/>
            <person name="Rosling A."/>
            <person name="Salamov A."/>
            <person name="Schmidt O."/>
            <person name="Schmutz J."/>
            <person name="Skrede I."/>
            <person name="Stenlid J."/>
            <person name="Wiebenga A."/>
            <person name="Xie X."/>
            <person name="Kuees U."/>
            <person name="Hibbett D.S."/>
            <person name="Hoffmeister D."/>
            <person name="Hoegberg N."/>
            <person name="Martin F."/>
            <person name="Grigoriev I.V."/>
            <person name="Watkinson S.C."/>
        </authorList>
    </citation>
    <scope>NUCLEOTIDE SEQUENCE [LARGE SCALE GENOMIC DNA]</scope>
    <source>
        <strain evidence="3">strain S7.3</strain>
    </source>
</reference>
<organism evidence="3">
    <name type="scientific">Serpula lacrymans var. lacrymans (strain S7.3)</name>
    <name type="common">Dry rot fungus</name>
    <dbReference type="NCBI Taxonomy" id="936435"/>
    <lineage>
        <taxon>Eukaryota</taxon>
        <taxon>Fungi</taxon>
        <taxon>Dikarya</taxon>
        <taxon>Basidiomycota</taxon>
        <taxon>Agaricomycotina</taxon>
        <taxon>Agaricomycetes</taxon>
        <taxon>Agaricomycetidae</taxon>
        <taxon>Boletales</taxon>
        <taxon>Coniophorineae</taxon>
        <taxon>Serpulaceae</taxon>
        <taxon>Serpula</taxon>
    </lineage>
</organism>
<dbReference type="HOGENOM" id="CLU_041951_0_0_1"/>
<gene>
    <name evidence="2" type="ORF">SERLA73DRAFT_72576</name>
</gene>
<evidence type="ECO:0000313" key="2">
    <source>
        <dbReference type="EMBL" id="EGN99788.1"/>
    </source>
</evidence>
<feature type="compositionally biased region" description="Acidic residues" evidence="1">
    <location>
        <begin position="345"/>
        <end position="365"/>
    </location>
</feature>
<dbReference type="InterPro" id="IPR032675">
    <property type="entry name" value="LRR_dom_sf"/>
</dbReference>
<dbReference type="AlphaFoldDB" id="F8PV96"/>
<dbReference type="InParanoid" id="F8PV96"/>
<evidence type="ECO:0000256" key="1">
    <source>
        <dbReference type="SAM" id="MobiDB-lite"/>
    </source>
</evidence>
<dbReference type="Gene3D" id="3.80.10.10">
    <property type="entry name" value="Ribonuclease Inhibitor"/>
    <property type="match status" value="1"/>
</dbReference>
<dbReference type="SUPFAM" id="SSF52047">
    <property type="entry name" value="RNI-like"/>
    <property type="match status" value="1"/>
</dbReference>
<evidence type="ECO:0008006" key="4">
    <source>
        <dbReference type="Google" id="ProtNLM"/>
    </source>
</evidence>